<dbReference type="SUPFAM" id="SSF103473">
    <property type="entry name" value="MFS general substrate transporter"/>
    <property type="match status" value="1"/>
</dbReference>
<dbReference type="GeneID" id="36561583"/>
<feature type="domain" description="Major facilitator superfamily (MFS) profile" evidence="4">
    <location>
        <begin position="12"/>
        <end position="395"/>
    </location>
</feature>
<reference evidence="5 6" key="1">
    <citation type="submission" date="2016-12" db="EMBL/GenBank/DDBJ databases">
        <title>The genomes of Aspergillus section Nigri reveals drivers in fungal speciation.</title>
        <authorList>
            <consortium name="DOE Joint Genome Institute"/>
            <person name="Vesth T.C."/>
            <person name="Nybo J."/>
            <person name="Theobald S."/>
            <person name="Brandl J."/>
            <person name="Frisvad J.C."/>
            <person name="Nielsen K.F."/>
            <person name="Lyhne E.K."/>
            <person name="Kogle M.E."/>
            <person name="Kuo A."/>
            <person name="Riley R."/>
            <person name="Clum A."/>
            <person name="Nolan M."/>
            <person name="Lipzen A."/>
            <person name="Salamov A."/>
            <person name="Henrissat B."/>
            <person name="Wiebenga A."/>
            <person name="De Vries R.P."/>
            <person name="Grigoriev I.V."/>
            <person name="Mortensen U.H."/>
            <person name="Andersen M.R."/>
            <person name="Baker S.E."/>
        </authorList>
    </citation>
    <scope>NUCLEOTIDE SEQUENCE [LARGE SCALE GENOMIC DNA]</scope>
    <source>
        <strain evidence="5 6">IBT 23096</strain>
    </source>
</reference>
<feature type="transmembrane region" description="Helical" evidence="3">
    <location>
        <begin position="140"/>
        <end position="158"/>
    </location>
</feature>
<feature type="transmembrane region" description="Helical" evidence="3">
    <location>
        <begin position="12"/>
        <end position="31"/>
    </location>
</feature>
<feature type="transmembrane region" description="Helical" evidence="3">
    <location>
        <begin position="306"/>
        <end position="332"/>
    </location>
</feature>
<feature type="transmembrane region" description="Helical" evidence="3">
    <location>
        <begin position="106"/>
        <end position="128"/>
    </location>
</feature>
<name>A0A2I2GMN1_9EURO</name>
<dbReference type="Pfam" id="PF07690">
    <property type="entry name" value="MFS_1"/>
    <property type="match status" value="1"/>
</dbReference>
<dbReference type="OrthoDB" id="6509908at2759"/>
<feature type="transmembrane region" description="Helical" evidence="3">
    <location>
        <begin position="51"/>
        <end position="69"/>
    </location>
</feature>
<dbReference type="InterPro" id="IPR020846">
    <property type="entry name" value="MFS_dom"/>
</dbReference>
<dbReference type="EMBL" id="MSFO01000001">
    <property type="protein sequence ID" value="PLB54133.1"/>
    <property type="molecule type" value="Genomic_DNA"/>
</dbReference>
<comment type="caution">
    <text evidence="5">The sequence shown here is derived from an EMBL/GenBank/DDBJ whole genome shotgun (WGS) entry which is preliminary data.</text>
</comment>
<keyword evidence="3" id="KW-0472">Membrane</keyword>
<gene>
    <name evidence="5" type="ORF">P170DRAFT_482536</name>
</gene>
<evidence type="ECO:0000259" key="4">
    <source>
        <dbReference type="PROSITE" id="PS50850"/>
    </source>
</evidence>
<keyword evidence="6" id="KW-1185">Reference proteome</keyword>
<dbReference type="InterPro" id="IPR050327">
    <property type="entry name" value="Proton-linked_MCT"/>
</dbReference>
<evidence type="ECO:0000256" key="1">
    <source>
        <dbReference type="ARBA" id="ARBA00004141"/>
    </source>
</evidence>
<keyword evidence="3" id="KW-0812">Transmembrane</keyword>
<dbReference type="InterPro" id="IPR036259">
    <property type="entry name" value="MFS_trans_sf"/>
</dbReference>
<dbReference type="Proteomes" id="UP000234275">
    <property type="component" value="Unassembled WGS sequence"/>
</dbReference>
<dbReference type="PANTHER" id="PTHR11360:SF252">
    <property type="entry name" value="MAJOR FACILITATOR SUPERFAMILY (MFS) PROFILE DOMAIN-CONTAINING PROTEIN-RELATED"/>
    <property type="match status" value="1"/>
</dbReference>
<feature type="transmembrane region" description="Helical" evidence="3">
    <location>
        <begin position="370"/>
        <end position="392"/>
    </location>
</feature>
<organism evidence="5 6">
    <name type="scientific">Aspergillus steynii IBT 23096</name>
    <dbReference type="NCBI Taxonomy" id="1392250"/>
    <lineage>
        <taxon>Eukaryota</taxon>
        <taxon>Fungi</taxon>
        <taxon>Dikarya</taxon>
        <taxon>Ascomycota</taxon>
        <taxon>Pezizomycotina</taxon>
        <taxon>Eurotiomycetes</taxon>
        <taxon>Eurotiomycetidae</taxon>
        <taxon>Eurotiales</taxon>
        <taxon>Aspergillaceae</taxon>
        <taxon>Aspergillus</taxon>
        <taxon>Aspergillus subgen. Circumdati</taxon>
    </lineage>
</organism>
<feature type="transmembrane region" description="Helical" evidence="3">
    <location>
        <begin position="344"/>
        <end position="364"/>
    </location>
</feature>
<sequence length="417" mass="44607">MERKPVTTQQWAQVLSAFVVFLNTWGILLSFGTFQAHWEHIGLSGKSRSEISWVSTICAFILLLGGLITGPLYDHGYLRPLVVLGGLLEVFGLMMISLSTEYYQVFLSQGICIGLGGALLFVPSVSAAAGCLEEFRRAKFMGLIASGAGVGGVIYPIMLRQIQLRIGFPWAIRCVAFVILATYILAGGILRYKPVPSANVRRVIDPSALTDPPFLLSTISFFFAGIAYYLPLIYLPVFAQSGTAGFSNPELAFYLVPILNAASIFGRFAAGFAAMKAGAMETFTFGLASCICMLLCWMAVSSGAGVIVWSAFWGLTTSVIVSLPGAIVPLLCPSLDVLGTRSGMFWGCAAFGILVGPPIGGALVKGARWWPLQVFAAACMFVGVVLLVYPIGPMEREAEARKIPSADPVTRPVDSSP</sequence>
<dbReference type="GO" id="GO:0016020">
    <property type="term" value="C:membrane"/>
    <property type="evidence" value="ECO:0007669"/>
    <property type="project" value="UniProtKB-SubCell"/>
</dbReference>
<evidence type="ECO:0000256" key="3">
    <source>
        <dbReference type="SAM" id="Phobius"/>
    </source>
</evidence>
<feature type="transmembrane region" description="Helical" evidence="3">
    <location>
        <begin position="81"/>
        <end position="100"/>
    </location>
</feature>
<evidence type="ECO:0000313" key="5">
    <source>
        <dbReference type="EMBL" id="PLB54133.1"/>
    </source>
</evidence>
<dbReference type="AlphaFoldDB" id="A0A2I2GMN1"/>
<evidence type="ECO:0000256" key="2">
    <source>
        <dbReference type="ARBA" id="ARBA00006727"/>
    </source>
</evidence>
<proteinExistence type="inferred from homology"/>
<feature type="transmembrane region" description="Helical" evidence="3">
    <location>
        <begin position="282"/>
        <end position="300"/>
    </location>
</feature>
<dbReference type="RefSeq" id="XP_024709435.1">
    <property type="nucleotide sequence ID" value="XM_024853885.1"/>
</dbReference>
<comment type="subcellular location">
    <subcellularLocation>
        <location evidence="1">Membrane</location>
        <topology evidence="1">Multi-pass membrane protein</topology>
    </subcellularLocation>
</comment>
<feature type="transmembrane region" description="Helical" evidence="3">
    <location>
        <begin position="251"/>
        <end position="270"/>
    </location>
</feature>
<protein>
    <submittedName>
        <fullName evidence="5">Putative MFS monocarboxylate transporter</fullName>
    </submittedName>
</protein>
<comment type="similarity">
    <text evidence="2">Belongs to the major facilitator superfamily. Monocarboxylate porter (TC 2.A.1.13) family.</text>
</comment>
<dbReference type="GO" id="GO:0022857">
    <property type="term" value="F:transmembrane transporter activity"/>
    <property type="evidence" value="ECO:0007669"/>
    <property type="project" value="InterPro"/>
</dbReference>
<evidence type="ECO:0000313" key="6">
    <source>
        <dbReference type="Proteomes" id="UP000234275"/>
    </source>
</evidence>
<dbReference type="Gene3D" id="1.20.1250.20">
    <property type="entry name" value="MFS general substrate transporter like domains"/>
    <property type="match status" value="1"/>
</dbReference>
<dbReference type="VEuPathDB" id="FungiDB:P170DRAFT_482536"/>
<dbReference type="PANTHER" id="PTHR11360">
    <property type="entry name" value="MONOCARBOXYLATE TRANSPORTER"/>
    <property type="match status" value="1"/>
</dbReference>
<accession>A0A2I2GMN1</accession>
<keyword evidence="3" id="KW-1133">Transmembrane helix</keyword>
<dbReference type="InterPro" id="IPR011701">
    <property type="entry name" value="MFS"/>
</dbReference>
<dbReference type="PROSITE" id="PS50850">
    <property type="entry name" value="MFS"/>
    <property type="match status" value="1"/>
</dbReference>
<feature type="transmembrane region" description="Helical" evidence="3">
    <location>
        <begin position="170"/>
        <end position="192"/>
    </location>
</feature>
<feature type="transmembrane region" description="Helical" evidence="3">
    <location>
        <begin position="213"/>
        <end position="231"/>
    </location>
</feature>